<dbReference type="EMBL" id="AOST01000051">
    <property type="protein sequence ID" value="ERF66116.1"/>
    <property type="molecule type" value="Genomic_DNA"/>
</dbReference>
<organism evidence="1 2">
    <name type="scientific">Cutibacterium granulosum TM11</name>
    <dbReference type="NCBI Taxonomy" id="1292373"/>
    <lineage>
        <taxon>Bacteria</taxon>
        <taxon>Bacillati</taxon>
        <taxon>Actinomycetota</taxon>
        <taxon>Actinomycetes</taxon>
        <taxon>Propionibacteriales</taxon>
        <taxon>Propionibacteriaceae</taxon>
        <taxon>Cutibacterium</taxon>
    </lineage>
</organism>
<comment type="caution">
    <text evidence="1">The sequence shown here is derived from an EMBL/GenBank/DDBJ whole genome shotgun (WGS) entry which is preliminary data.</text>
</comment>
<proteinExistence type="predicted"/>
<gene>
    <name evidence="1" type="ORF">H640_05691</name>
</gene>
<reference evidence="1 2" key="1">
    <citation type="journal article" date="2013" name="BMC Genomics">
        <title>Comparative genomics reveals distinct host-interacting traits of three major human-associated propionibacteria.</title>
        <authorList>
            <person name="Mak T.N."/>
            <person name="Schmid M."/>
            <person name="Brzuszkiewicz E."/>
            <person name="Zeng G."/>
            <person name="Meyer R."/>
            <person name="Sfanos K.S."/>
            <person name="Brinkmann V."/>
            <person name="Meyer T.F."/>
            <person name="Bruggemann H."/>
        </authorList>
    </citation>
    <scope>NUCLEOTIDE SEQUENCE [LARGE SCALE GENOMIC DNA]</scope>
    <source>
        <strain evidence="1 2">TM11</strain>
    </source>
</reference>
<keyword evidence="2" id="KW-1185">Reference proteome</keyword>
<sequence>MHGHGDAPGHCYDLSHDRRRGGPCACAETAHDVSDTAPTGVESSSDEGRGKDTMTDRETVGTHEATVARSQQRSDKVEADLAVHPDRWRVLTGDRPTGKLHIGHYFGSLVNRVRLQNMGLDSYLVIADYQVIYDRDGVGAIQENVLSGLADYLAAGIDPQRTTIFTHSALPSLNQLLLPFLSLVTDSELRRNPTVKDELANSDRPMSGLMLTFPVHQAADILFCKANVVPVGVDQLPHIEVTRLIARRFDERYGRVDAEQPVFPEPEALLSATPHVLGLDGTKMSKSRGNTIELGMSADETAKLIKRAKTDADRHITFDPQNRPEVSNLLLLTALCEDADPAAIAEQIGDGGSGTLKKRLTESLNEYFAPIRARRAELVSDEAYLRRVLREGNEQACAVADQTLGEVREAMRMVY</sequence>
<keyword evidence="1" id="KW-0436">Ligase</keyword>
<name>A0ACB4UNG2_9ACTN</name>
<evidence type="ECO:0000313" key="1">
    <source>
        <dbReference type="EMBL" id="ERF66116.1"/>
    </source>
</evidence>
<dbReference type="Proteomes" id="UP000053711">
    <property type="component" value="Unassembled WGS sequence"/>
</dbReference>
<evidence type="ECO:0000313" key="2">
    <source>
        <dbReference type="Proteomes" id="UP000053711"/>
    </source>
</evidence>
<protein>
    <submittedName>
        <fullName evidence="1">Tryptophan--tRNA ligase</fullName>
    </submittedName>
</protein>
<accession>A0ACB4UNG2</accession>